<dbReference type="GeneID" id="39474080"/>
<protein>
    <submittedName>
        <fullName evidence="2">Uncharacterized protein</fullName>
    </submittedName>
</protein>
<dbReference type="EMBL" id="CP031226">
    <property type="protein sequence ID" value="AXH59424.1"/>
    <property type="molecule type" value="Genomic_DNA"/>
</dbReference>
<accession>A0AAD0M4Z6</accession>
<keyword evidence="2" id="KW-0614">Plasmid</keyword>
<reference evidence="2 3" key="1">
    <citation type="journal article" date="2011" name="PLoS Pathog.">
        <title>Dynamic evolution of pathogenicity revealed by sequencing and comparative genomics of 19 Pseudomonas syringae isolates.</title>
        <authorList>
            <person name="Baltrus D.A."/>
            <person name="Nishimura M.T."/>
            <person name="Romanchuk A."/>
            <person name="Chang J.H."/>
            <person name="Mukhtar M.S."/>
            <person name="Cherkis K."/>
            <person name="Roach J."/>
            <person name="Grant S.R."/>
            <person name="Jones C.D."/>
            <person name="Dangl J.L."/>
        </authorList>
    </citation>
    <scope>NUCLEOTIDE SEQUENCE [LARGE SCALE GENOMIC DNA]</scope>
    <source>
        <strain evidence="2 3">M301315</strain>
    </source>
</reference>
<sequence>MTFEKGHRPLRENHGEWKSYIEWLEGKFESNYLPHPENKQEYILYGEWCEKRFLKEMAARSYLAVKLNPEKRKNAKVIDFYLDGWGYCDLKTQNSPFFMSQRKYGIDNNRAISFNVKDCINYAPYLKKGIDVGIFFWVDWKVLSMPKLGSTPYRWGIYFMRFSEIQKIIDANLARSHEYENRKEEGTSEWRKEHGQNSDGNASRSIGLSVDWMEPVLRSSSNPWI</sequence>
<name>A0AAD0M4Z6_PSEAV</name>
<feature type="region of interest" description="Disordered" evidence="1">
    <location>
        <begin position="184"/>
        <end position="205"/>
    </location>
</feature>
<dbReference type="RefSeq" id="WP_005742399.1">
    <property type="nucleotide sequence ID" value="NZ_CP031226.1"/>
</dbReference>
<geneLocation type="plasmid" evidence="3">
    <name>pmppla107</name>
</geneLocation>
<gene>
    <name evidence="2" type="ORF">PLA107_029805</name>
</gene>
<evidence type="ECO:0000313" key="3">
    <source>
        <dbReference type="Proteomes" id="UP000006426"/>
    </source>
</evidence>
<dbReference type="AlphaFoldDB" id="A0AAD0M4Z6"/>
<evidence type="ECO:0000313" key="2">
    <source>
        <dbReference type="EMBL" id="AXH59424.1"/>
    </source>
</evidence>
<organism evidence="2 3">
    <name type="scientific">Pseudomonas amygdali pv. lachrymans str. M301315</name>
    <dbReference type="NCBI Taxonomy" id="629260"/>
    <lineage>
        <taxon>Bacteria</taxon>
        <taxon>Pseudomonadati</taxon>
        <taxon>Pseudomonadota</taxon>
        <taxon>Gammaproteobacteria</taxon>
        <taxon>Pseudomonadales</taxon>
        <taxon>Pseudomonadaceae</taxon>
        <taxon>Pseudomonas</taxon>
        <taxon>Pseudomonas amygdali</taxon>
    </lineage>
</organism>
<proteinExistence type="predicted"/>
<dbReference type="Proteomes" id="UP000006426">
    <property type="component" value="Plasmid pmppla107"/>
</dbReference>
<evidence type="ECO:0000256" key="1">
    <source>
        <dbReference type="SAM" id="MobiDB-lite"/>
    </source>
</evidence>
<feature type="compositionally biased region" description="Basic and acidic residues" evidence="1">
    <location>
        <begin position="184"/>
        <end position="196"/>
    </location>
</feature>